<dbReference type="RefSeq" id="WP_187066613.1">
    <property type="nucleotide sequence ID" value="NZ_JACRVF010000001.1"/>
</dbReference>
<gene>
    <name evidence="1" type="ORF">H8S84_07560</name>
</gene>
<keyword evidence="2" id="KW-1185">Reference proteome</keyword>
<proteinExistence type="predicted"/>
<organism evidence="1 2">
    <name type="scientific">Pontibacter cellulosilyticus</name>
    <dbReference type="NCBI Taxonomy" id="1720253"/>
    <lineage>
        <taxon>Bacteria</taxon>
        <taxon>Pseudomonadati</taxon>
        <taxon>Bacteroidota</taxon>
        <taxon>Cytophagia</taxon>
        <taxon>Cytophagales</taxon>
        <taxon>Hymenobacteraceae</taxon>
        <taxon>Pontibacter</taxon>
    </lineage>
</organism>
<accession>A0A923N888</accession>
<protein>
    <submittedName>
        <fullName evidence="1">Uncharacterized protein</fullName>
    </submittedName>
</protein>
<dbReference type="EMBL" id="JACRVF010000001">
    <property type="protein sequence ID" value="MBC5992687.1"/>
    <property type="molecule type" value="Genomic_DNA"/>
</dbReference>
<comment type="caution">
    <text evidence="1">The sequence shown here is derived from an EMBL/GenBank/DDBJ whole genome shotgun (WGS) entry which is preliminary data.</text>
</comment>
<evidence type="ECO:0000313" key="2">
    <source>
        <dbReference type="Proteomes" id="UP000603640"/>
    </source>
</evidence>
<dbReference type="Proteomes" id="UP000603640">
    <property type="component" value="Unassembled WGS sequence"/>
</dbReference>
<sequence>MKLKVFLTLLLLFLFANNGYCQLFASYHQSATSFAGVGFEVWRFTPEVRVSTNVFVDDFSAEFVLPFKVVSKEDFYVDFGAGYRTKNFNGLVVPLGISAFPFEQKKMGFQAEVAAISDFTSSAHIRGSWGIVYRFWEKR</sequence>
<reference evidence="1" key="1">
    <citation type="submission" date="2020-08" db="EMBL/GenBank/DDBJ databases">
        <title>Pontibacter sp. SD6 16S ribosomal RNA gene Genome sequencing and assembly.</title>
        <authorList>
            <person name="Kang M."/>
        </authorList>
    </citation>
    <scope>NUCLEOTIDE SEQUENCE</scope>
    <source>
        <strain evidence="1">SD6</strain>
    </source>
</reference>
<dbReference type="AlphaFoldDB" id="A0A923N888"/>
<name>A0A923N888_9BACT</name>
<evidence type="ECO:0000313" key="1">
    <source>
        <dbReference type="EMBL" id="MBC5992687.1"/>
    </source>
</evidence>